<dbReference type="AlphaFoldDB" id="A0A109W5W3"/>
<gene>
    <name evidence="2" type="ORF">AXF15_06710</name>
</gene>
<dbReference type="Gene3D" id="3.40.50.360">
    <property type="match status" value="1"/>
</dbReference>
<dbReference type="Pfam" id="PF03358">
    <property type="entry name" value="FMN_red"/>
    <property type="match status" value="1"/>
</dbReference>
<dbReference type="InterPro" id="IPR029039">
    <property type="entry name" value="Flavoprotein-like_sf"/>
</dbReference>
<dbReference type="OrthoDB" id="9805976at2"/>
<dbReference type="Proteomes" id="UP000063964">
    <property type="component" value="Chromosome"/>
</dbReference>
<dbReference type="SUPFAM" id="SSF52218">
    <property type="entry name" value="Flavoproteins"/>
    <property type="match status" value="1"/>
</dbReference>
<dbReference type="PANTHER" id="PTHR43741:SF4">
    <property type="entry name" value="FMN-DEPENDENT NADH:QUINONE OXIDOREDUCTASE"/>
    <property type="match status" value="1"/>
</dbReference>
<evidence type="ECO:0000259" key="1">
    <source>
        <dbReference type="Pfam" id="PF03358"/>
    </source>
</evidence>
<dbReference type="RefSeq" id="WP_066605078.1">
    <property type="nucleotide sequence ID" value="NZ_CP014230.1"/>
</dbReference>
<dbReference type="EMBL" id="CP014230">
    <property type="protein sequence ID" value="AMD92823.1"/>
    <property type="molecule type" value="Genomic_DNA"/>
</dbReference>
<protein>
    <recommendedName>
        <fullName evidence="1">NADPH-dependent FMN reductase-like domain-containing protein</fullName>
    </recommendedName>
</protein>
<dbReference type="GO" id="GO:0016491">
    <property type="term" value="F:oxidoreductase activity"/>
    <property type="evidence" value="ECO:0007669"/>
    <property type="project" value="InterPro"/>
</dbReference>
<evidence type="ECO:0000313" key="3">
    <source>
        <dbReference type="Proteomes" id="UP000063964"/>
    </source>
</evidence>
<dbReference type="InterPro" id="IPR005025">
    <property type="entry name" value="FMN_Rdtase-like_dom"/>
</dbReference>
<evidence type="ECO:0000313" key="2">
    <source>
        <dbReference type="EMBL" id="AMD92823.1"/>
    </source>
</evidence>
<reference evidence="3" key="1">
    <citation type="submission" date="2016-02" db="EMBL/GenBank/DDBJ databases">
        <authorList>
            <person name="Holder M.E."/>
            <person name="Ajami N.J."/>
            <person name="Petrosino J.F."/>
        </authorList>
    </citation>
    <scope>NUCLEOTIDE SEQUENCE [LARGE SCALE GENOMIC DNA]</scope>
    <source>
        <strain evidence="3">DSM 12838</strain>
    </source>
</reference>
<dbReference type="KEGG" id="doa:AXF15_06710"/>
<dbReference type="STRING" id="888061.AXF15_06710"/>
<keyword evidence="3" id="KW-1185">Reference proteome</keyword>
<feature type="domain" description="NADPH-dependent FMN reductase-like" evidence="1">
    <location>
        <begin position="5"/>
        <end position="107"/>
    </location>
</feature>
<organism evidence="2 3">
    <name type="scientific">Desulfomicrobium orale DSM 12838</name>
    <dbReference type="NCBI Taxonomy" id="888061"/>
    <lineage>
        <taxon>Bacteria</taxon>
        <taxon>Pseudomonadati</taxon>
        <taxon>Thermodesulfobacteriota</taxon>
        <taxon>Desulfovibrionia</taxon>
        <taxon>Desulfovibrionales</taxon>
        <taxon>Desulfomicrobiaceae</taxon>
        <taxon>Desulfomicrobium</taxon>
    </lineage>
</organism>
<name>A0A109W5W3_9BACT</name>
<accession>A0A109W5W3</accession>
<dbReference type="PANTHER" id="PTHR43741">
    <property type="entry name" value="FMN-DEPENDENT NADH-AZOREDUCTASE 1"/>
    <property type="match status" value="1"/>
</dbReference>
<proteinExistence type="predicted"/>
<sequence>MSSPLVLSLSPRAGGNSEAAARLFAASLARPVAAHFLRDYEILPCTGCGRCAGSGRCVLAGRDHAEELFSMLKAASGVALCAPVYFYHLPAQAKAWVDRAQSRYVVRREHPCAGPPLPAWITLIAGRPRGEKLFAGILPTLRYFLEVFHFQIVDTVLLRDLDGPSDLARDAAAAEAVARMARMSGF</sequence>
<dbReference type="InterPro" id="IPR050104">
    <property type="entry name" value="FMN-dep_NADH:Q_OxRdtase_AzoR1"/>
</dbReference>